<accession>A0A9J7EWL0</accession>
<dbReference type="OrthoDB" id="7409408at2759"/>
<evidence type="ECO:0000313" key="3">
    <source>
        <dbReference type="Proteomes" id="UP000301870"/>
    </source>
</evidence>
<protein>
    <submittedName>
        <fullName evidence="4">Uncharacterized protein LOC111364731</fullName>
    </submittedName>
</protein>
<dbReference type="InterPro" id="IPR031734">
    <property type="entry name" value="MBF2"/>
</dbReference>
<evidence type="ECO:0000313" key="4">
    <source>
        <dbReference type="RefSeq" id="XP_022837514.1"/>
    </source>
</evidence>
<feature type="region of interest" description="Disordered" evidence="1">
    <location>
        <begin position="135"/>
        <end position="158"/>
    </location>
</feature>
<name>A0A9J7EWL0_SPOLT</name>
<keyword evidence="3" id="KW-1185">Reference proteome</keyword>
<keyword evidence="2" id="KW-0732">Signal</keyword>
<gene>
    <name evidence="4" type="primary">LOC111364731</name>
</gene>
<proteinExistence type="predicted"/>
<dbReference type="RefSeq" id="XP_022837514.1">
    <property type="nucleotide sequence ID" value="XM_022981746.1"/>
</dbReference>
<dbReference type="Pfam" id="PF15868">
    <property type="entry name" value="MBF2"/>
    <property type="match status" value="1"/>
</dbReference>
<evidence type="ECO:0000256" key="2">
    <source>
        <dbReference type="SAM" id="SignalP"/>
    </source>
</evidence>
<reference evidence="4" key="1">
    <citation type="submission" date="2025-08" db="UniProtKB">
        <authorList>
            <consortium name="RefSeq"/>
        </authorList>
    </citation>
    <scope>IDENTIFICATION</scope>
    <source>
        <strain evidence="4">Ishihara</strain>
        <tissue evidence="4">Whole body</tissue>
    </source>
</reference>
<feature type="compositionally biased region" description="Polar residues" evidence="1">
    <location>
        <begin position="143"/>
        <end position="154"/>
    </location>
</feature>
<feature type="chain" id="PRO_5039905234" evidence="2">
    <location>
        <begin position="18"/>
        <end position="168"/>
    </location>
</feature>
<dbReference type="AlphaFoldDB" id="A0A9J7EWL0"/>
<organism evidence="3 4">
    <name type="scientific">Spodoptera litura</name>
    <name type="common">Asian cotton leafworm</name>
    <dbReference type="NCBI Taxonomy" id="69820"/>
    <lineage>
        <taxon>Eukaryota</taxon>
        <taxon>Metazoa</taxon>
        <taxon>Ecdysozoa</taxon>
        <taxon>Arthropoda</taxon>
        <taxon>Hexapoda</taxon>
        <taxon>Insecta</taxon>
        <taxon>Pterygota</taxon>
        <taxon>Neoptera</taxon>
        <taxon>Endopterygota</taxon>
        <taxon>Lepidoptera</taxon>
        <taxon>Glossata</taxon>
        <taxon>Ditrysia</taxon>
        <taxon>Noctuoidea</taxon>
        <taxon>Noctuidae</taxon>
        <taxon>Amphipyrinae</taxon>
        <taxon>Spodoptera</taxon>
    </lineage>
</organism>
<dbReference type="GeneID" id="111364731"/>
<dbReference type="KEGG" id="sliu:111364731"/>
<evidence type="ECO:0000256" key="1">
    <source>
        <dbReference type="SAM" id="MobiDB-lite"/>
    </source>
</evidence>
<feature type="signal peptide" evidence="2">
    <location>
        <begin position="1"/>
        <end position="17"/>
    </location>
</feature>
<sequence length="168" mass="18453">MFTKVVALFCLVAVAAATDLTVGKRDGRLIFYTTITARPTIWKQVQNLTVNATDDALITRVVVIDNRPEKDGEARVVDGGVGHNNVTIELKSPTVFRGFNFTVKVFERKVGEQNRRHPVFVGTDTQKPVKMVVHKPQEPKPTPSTTEAHNNGQVTVKPAAPGVGTYIF</sequence>
<dbReference type="Proteomes" id="UP000301870">
    <property type="component" value="Chromosome 5"/>
</dbReference>